<sequence length="1097" mass="118220">MLRPELTKDPPSPIPVASYKKPRENKPRKIPQANQPSKHMMVQVDIDLNESTPATGSSLQQIESPKGQLDFSLHTDSSVRRSADAVYGPGSSLDRVITHPDNEKRTPISGTICVFPSHANTPRPAMGRPSSGTSPAGSLNGSQLSLPTQNPSMRSHNGSLPIPHHYPSHPAYSVVSGANNSPSLNAAASPYTYNILSNSNDSEDLHVVDQPNIGMRTLSIDTVRSPSDKGIGTSHILPGPPISPLPGLNMELPFPDVPLIPVHDEESFIGIEQPVMDATTTTTSSPFLHSGTSSITTLPSPLLNEPLSPFPASLSPYWTSGFTPAEVPSYLPDEYLNGSPYNPSTSVTGPGGQSGLISHGDSPYLRHNGVFSDNPSPYQTHSLMLYDSQPPESPSIDTYTSFPNFPDPSISQRRSYPMSPQSRSPYQSPGIILQHFGSIMSRMEPVAPNSTVDAYSHGTPSFHSDLAGASGSYTSSFDGQTTSQSSHLTLPDTQLTDHDARRNGYTQSRNGNALDPQNDSFTTTTDSDETPLVTTENRKSSNRDPWSSSALPHSSINRSALFSRVRDLNSYENFAINLDNEPITTAGRDFCSYSSIPDDLKLFYPQSNQKVLHRTSLLSPVQVTSVPRPTMYSVEGSGEDVPQSCSRLACLPKAGDQSSSLASTSNAEAPEDMFVKLPYSYQNRPSSGSPSQLIKPNSNPKTTPIIKTPGSVNGSPGIDLVIAAGVRVLLRDHRLAIGQKGKTVKSGSTPYQLSIGITTSEDREMETEINGKGQDALRLGSHVTKEKLEQPEESNRVRWCRVGPVGGVSKRKWSKILVILPPVYSKKRPPDTWVASGNRNDPQNDRFMTTPDPSDSPLIMTKIESSNKQPVLLSSSYFLPRSSSAINKPRRATFVPMVSSESETSLSPPICVPQTVSGSSTLLNTGYEDLVTDSDNETVTLPGTCIQANFLSDSDSDPESPYPQSSQKVPHHTSLLSPVQVAFIPGPTVGVEGDDKDVTQSRSRWGRIPKANNQGTPELSHPSEDDHDGASPEVEFTRLDTLQLSVTGSNVASVPDKNLVTISGEISEIVSAGNPNINASNEAIRCVLILIPDPFIC</sequence>
<name>A0A4S8LGX1_DENBC</name>
<proteinExistence type="predicted"/>
<protein>
    <submittedName>
        <fullName evidence="2">Uncharacterized protein</fullName>
    </submittedName>
</protein>
<feature type="compositionally biased region" description="Polar residues" evidence="1">
    <location>
        <begin position="682"/>
        <end position="702"/>
    </location>
</feature>
<feature type="region of interest" description="Disordered" evidence="1">
    <location>
        <begin position="949"/>
        <end position="972"/>
    </location>
</feature>
<feature type="region of interest" description="Disordered" evidence="1">
    <location>
        <begin position="341"/>
        <end position="428"/>
    </location>
</feature>
<feature type="region of interest" description="Disordered" evidence="1">
    <location>
        <begin position="986"/>
        <end position="1031"/>
    </location>
</feature>
<evidence type="ECO:0000313" key="2">
    <source>
        <dbReference type="EMBL" id="THU88161.1"/>
    </source>
</evidence>
<feature type="compositionally biased region" description="Polar residues" evidence="1">
    <location>
        <begin position="371"/>
        <end position="382"/>
    </location>
</feature>
<keyword evidence="3" id="KW-1185">Reference proteome</keyword>
<feature type="compositionally biased region" description="Basic and acidic residues" evidence="1">
    <location>
        <begin position="1021"/>
        <end position="1031"/>
    </location>
</feature>
<dbReference type="EMBL" id="ML179420">
    <property type="protein sequence ID" value="THU88161.1"/>
    <property type="molecule type" value="Genomic_DNA"/>
</dbReference>
<feature type="region of interest" description="Disordered" evidence="1">
    <location>
        <begin position="682"/>
        <end position="703"/>
    </location>
</feature>
<evidence type="ECO:0000313" key="3">
    <source>
        <dbReference type="Proteomes" id="UP000297245"/>
    </source>
</evidence>
<reference evidence="2 3" key="1">
    <citation type="journal article" date="2019" name="Nat. Ecol. Evol.">
        <title>Megaphylogeny resolves global patterns of mushroom evolution.</title>
        <authorList>
            <person name="Varga T."/>
            <person name="Krizsan K."/>
            <person name="Foldi C."/>
            <person name="Dima B."/>
            <person name="Sanchez-Garcia M."/>
            <person name="Sanchez-Ramirez S."/>
            <person name="Szollosi G.J."/>
            <person name="Szarkandi J.G."/>
            <person name="Papp V."/>
            <person name="Albert L."/>
            <person name="Andreopoulos W."/>
            <person name="Angelini C."/>
            <person name="Antonin V."/>
            <person name="Barry K.W."/>
            <person name="Bougher N.L."/>
            <person name="Buchanan P."/>
            <person name="Buyck B."/>
            <person name="Bense V."/>
            <person name="Catcheside P."/>
            <person name="Chovatia M."/>
            <person name="Cooper J."/>
            <person name="Damon W."/>
            <person name="Desjardin D."/>
            <person name="Finy P."/>
            <person name="Geml J."/>
            <person name="Haridas S."/>
            <person name="Hughes K."/>
            <person name="Justo A."/>
            <person name="Karasinski D."/>
            <person name="Kautmanova I."/>
            <person name="Kiss B."/>
            <person name="Kocsube S."/>
            <person name="Kotiranta H."/>
            <person name="LaButti K.M."/>
            <person name="Lechner B.E."/>
            <person name="Liimatainen K."/>
            <person name="Lipzen A."/>
            <person name="Lukacs Z."/>
            <person name="Mihaltcheva S."/>
            <person name="Morgado L.N."/>
            <person name="Niskanen T."/>
            <person name="Noordeloos M.E."/>
            <person name="Ohm R.A."/>
            <person name="Ortiz-Santana B."/>
            <person name="Ovrebo C."/>
            <person name="Racz N."/>
            <person name="Riley R."/>
            <person name="Savchenko A."/>
            <person name="Shiryaev A."/>
            <person name="Soop K."/>
            <person name="Spirin V."/>
            <person name="Szebenyi C."/>
            <person name="Tomsovsky M."/>
            <person name="Tulloss R.E."/>
            <person name="Uehling J."/>
            <person name="Grigoriev I.V."/>
            <person name="Vagvolgyi C."/>
            <person name="Papp T."/>
            <person name="Martin F.M."/>
            <person name="Miettinen O."/>
            <person name="Hibbett D.S."/>
            <person name="Nagy L.G."/>
        </authorList>
    </citation>
    <scope>NUCLEOTIDE SEQUENCE [LARGE SCALE GENOMIC DNA]</scope>
    <source>
        <strain evidence="2 3">CBS 962.96</strain>
    </source>
</reference>
<gene>
    <name evidence="2" type="ORF">K435DRAFT_317864</name>
</gene>
<dbReference type="Proteomes" id="UP000297245">
    <property type="component" value="Unassembled WGS sequence"/>
</dbReference>
<feature type="compositionally biased region" description="Polar residues" evidence="1">
    <location>
        <begin position="395"/>
        <end position="427"/>
    </location>
</feature>
<feature type="region of interest" description="Disordered" evidence="1">
    <location>
        <begin position="473"/>
        <end position="550"/>
    </location>
</feature>
<feature type="compositionally biased region" description="Low complexity" evidence="1">
    <location>
        <begin position="522"/>
        <end position="535"/>
    </location>
</feature>
<feature type="region of interest" description="Disordered" evidence="1">
    <location>
        <begin position="831"/>
        <end position="856"/>
    </location>
</feature>
<accession>A0A4S8LGX1</accession>
<dbReference type="OrthoDB" id="3131923at2759"/>
<evidence type="ECO:0000256" key="1">
    <source>
        <dbReference type="SAM" id="MobiDB-lite"/>
    </source>
</evidence>
<feature type="region of interest" description="Disordered" evidence="1">
    <location>
        <begin position="1"/>
        <end position="40"/>
    </location>
</feature>
<dbReference type="AlphaFoldDB" id="A0A4S8LGX1"/>
<feature type="compositionally biased region" description="Polar residues" evidence="1">
    <location>
        <begin position="504"/>
        <end position="521"/>
    </location>
</feature>
<organism evidence="2 3">
    <name type="scientific">Dendrothele bispora (strain CBS 962.96)</name>
    <dbReference type="NCBI Taxonomy" id="1314807"/>
    <lineage>
        <taxon>Eukaryota</taxon>
        <taxon>Fungi</taxon>
        <taxon>Dikarya</taxon>
        <taxon>Basidiomycota</taxon>
        <taxon>Agaricomycotina</taxon>
        <taxon>Agaricomycetes</taxon>
        <taxon>Agaricomycetidae</taxon>
        <taxon>Agaricales</taxon>
        <taxon>Agaricales incertae sedis</taxon>
        <taxon>Dendrothele</taxon>
    </lineage>
</organism>
<feature type="region of interest" description="Disordered" evidence="1">
    <location>
        <begin position="118"/>
        <end position="165"/>
    </location>
</feature>
<feature type="compositionally biased region" description="Polar residues" evidence="1">
    <location>
        <begin position="473"/>
        <end position="494"/>
    </location>
</feature>
<feature type="compositionally biased region" description="Polar residues" evidence="1">
    <location>
        <begin position="130"/>
        <end position="158"/>
    </location>
</feature>